<dbReference type="InterPro" id="IPR024520">
    <property type="entry name" value="DUF3558"/>
</dbReference>
<comment type="caution">
    <text evidence="1">The sequence shown here is derived from an EMBL/GenBank/DDBJ whole genome shotgun (WGS) entry which is preliminary data.</text>
</comment>
<organism evidence="1 2">
    <name type="scientific">Pseudonocardia nematodicida</name>
    <dbReference type="NCBI Taxonomy" id="1206997"/>
    <lineage>
        <taxon>Bacteria</taxon>
        <taxon>Bacillati</taxon>
        <taxon>Actinomycetota</taxon>
        <taxon>Actinomycetes</taxon>
        <taxon>Pseudonocardiales</taxon>
        <taxon>Pseudonocardiaceae</taxon>
        <taxon>Pseudonocardia</taxon>
    </lineage>
</organism>
<gene>
    <name evidence="1" type="ORF">WIS52_17150</name>
</gene>
<keyword evidence="2" id="KW-1185">Reference proteome</keyword>
<dbReference type="RefSeq" id="WP_349299264.1">
    <property type="nucleotide sequence ID" value="NZ_JBEDNQ010000006.1"/>
</dbReference>
<evidence type="ECO:0000313" key="1">
    <source>
        <dbReference type="EMBL" id="MEQ3552203.1"/>
    </source>
</evidence>
<sequence>MLEIALGVSLVAGCGAAPDAEGASPFPPRPATIDLRGVDVCELVDDEDLVERDLEPGTATVADVGGIPSPTCAWIATDGRASYSVQNIGQPASIALGGPTSEVARVAGFGAVLDAPEVNNGPGFPAFCQVAVDLNDDQTLRIQVSNGDPRTGGDQAELDRVCTEASTFAALIVDGLPAQR</sequence>
<evidence type="ECO:0000313" key="2">
    <source>
        <dbReference type="Proteomes" id="UP001494902"/>
    </source>
</evidence>
<protein>
    <submittedName>
        <fullName evidence="1">DUF3558 family protein</fullName>
    </submittedName>
</protein>
<reference evidence="1 2" key="1">
    <citation type="submission" date="2024-03" db="EMBL/GenBank/DDBJ databases">
        <title>Draft genome sequence of Pseudonocardia nematodicida JCM 31783.</title>
        <authorList>
            <person name="Butdee W."/>
            <person name="Duangmal K."/>
        </authorList>
    </citation>
    <scope>NUCLEOTIDE SEQUENCE [LARGE SCALE GENOMIC DNA]</scope>
    <source>
        <strain evidence="1 2">JCM 31783</strain>
    </source>
</reference>
<dbReference type="Proteomes" id="UP001494902">
    <property type="component" value="Unassembled WGS sequence"/>
</dbReference>
<proteinExistence type="predicted"/>
<dbReference type="Pfam" id="PF12079">
    <property type="entry name" value="DUF3558"/>
    <property type="match status" value="1"/>
</dbReference>
<accession>A0ABV1KCK3</accession>
<dbReference type="EMBL" id="JBEDNQ010000006">
    <property type="protein sequence ID" value="MEQ3552203.1"/>
    <property type="molecule type" value="Genomic_DNA"/>
</dbReference>
<name>A0ABV1KCK3_9PSEU</name>